<dbReference type="RefSeq" id="WP_079422224.1">
    <property type="nucleotide sequence ID" value="NZ_MZGV01000005.1"/>
</dbReference>
<keyword evidence="1" id="KW-1133">Transmembrane helix</keyword>
<feature type="transmembrane region" description="Helical" evidence="1">
    <location>
        <begin position="141"/>
        <end position="163"/>
    </location>
</feature>
<feature type="transmembrane region" description="Helical" evidence="1">
    <location>
        <begin position="184"/>
        <end position="205"/>
    </location>
</feature>
<gene>
    <name evidence="2" type="ORF">CLORY_07870</name>
</gene>
<dbReference type="STRING" id="1450648.CLORY_07870"/>
<dbReference type="Proteomes" id="UP000190080">
    <property type="component" value="Unassembled WGS sequence"/>
</dbReference>
<feature type="transmembrane region" description="Helical" evidence="1">
    <location>
        <begin position="12"/>
        <end position="31"/>
    </location>
</feature>
<evidence type="ECO:0000256" key="1">
    <source>
        <dbReference type="SAM" id="Phobius"/>
    </source>
</evidence>
<feature type="transmembrane region" description="Helical" evidence="1">
    <location>
        <begin position="238"/>
        <end position="259"/>
    </location>
</feature>
<sequence length="357" mass="41344">MRQIIIVEIKRVLTLKIFLLIITIIALFSAISSYKAVGNYNIPYENGTAVSWQANLSHGKKCSKEKYINMNYLEFMKEYNERFKYIDKSNVDELISIDDSTRIIYTEKEKKSIMKEAKRLVKLPMGYSEGWKVINNGIGKFIILLLIIIFIILLFLLGSDPQIKMREIYRSTRFGKKKLDGARFLAAFIIAGLLYFLGVALYFIIKMFPFGLNGWNQPIQSNSTTFLSVYNITYLQQFIFNILIGLFAVIFVTSFTQFIMVLMDEIIPGAIVVVFFSILLVIFDQGQPYPINHYFANFMPIRMTEFNHFYVENDIYRVFGNSFTCFSWTIIVSLSSSIVFCVISKLLAGVRRKKGER</sequence>
<keyword evidence="1" id="KW-0472">Membrane</keyword>
<evidence type="ECO:0000313" key="2">
    <source>
        <dbReference type="EMBL" id="OPJ64222.1"/>
    </source>
</evidence>
<dbReference type="OrthoDB" id="1700423at2"/>
<feature type="transmembrane region" description="Helical" evidence="1">
    <location>
        <begin position="326"/>
        <end position="348"/>
    </location>
</feature>
<accession>A0A1V4IW10</accession>
<dbReference type="EMBL" id="MZGV01000005">
    <property type="protein sequence ID" value="OPJ64222.1"/>
    <property type="molecule type" value="Genomic_DNA"/>
</dbReference>
<organism evidence="2 3">
    <name type="scientific">Clostridium oryzae</name>
    <dbReference type="NCBI Taxonomy" id="1450648"/>
    <lineage>
        <taxon>Bacteria</taxon>
        <taxon>Bacillati</taxon>
        <taxon>Bacillota</taxon>
        <taxon>Clostridia</taxon>
        <taxon>Eubacteriales</taxon>
        <taxon>Clostridiaceae</taxon>
        <taxon>Clostridium</taxon>
    </lineage>
</organism>
<keyword evidence="1" id="KW-0812">Transmembrane</keyword>
<name>A0A1V4IW10_9CLOT</name>
<comment type="caution">
    <text evidence="2">The sequence shown here is derived from an EMBL/GenBank/DDBJ whole genome shotgun (WGS) entry which is preliminary data.</text>
</comment>
<reference evidence="2 3" key="1">
    <citation type="submission" date="2017-03" db="EMBL/GenBank/DDBJ databases">
        <title>Genome sequence of Clostridium oryzae DSM 28571.</title>
        <authorList>
            <person name="Poehlein A."/>
            <person name="Daniel R."/>
        </authorList>
    </citation>
    <scope>NUCLEOTIDE SEQUENCE [LARGE SCALE GENOMIC DNA]</scope>
    <source>
        <strain evidence="2 3">DSM 28571</strain>
    </source>
</reference>
<protein>
    <submittedName>
        <fullName evidence="2">ABC-2 family transporter protein</fullName>
    </submittedName>
</protein>
<evidence type="ECO:0000313" key="3">
    <source>
        <dbReference type="Proteomes" id="UP000190080"/>
    </source>
</evidence>
<feature type="transmembrane region" description="Helical" evidence="1">
    <location>
        <begin position="266"/>
        <end position="283"/>
    </location>
</feature>
<proteinExistence type="predicted"/>
<dbReference type="AlphaFoldDB" id="A0A1V4IW10"/>
<keyword evidence="3" id="KW-1185">Reference proteome</keyword>